<evidence type="ECO:0000256" key="2">
    <source>
        <dbReference type="ARBA" id="ARBA00022737"/>
    </source>
</evidence>
<dbReference type="InterPro" id="IPR032675">
    <property type="entry name" value="LRR_dom_sf"/>
</dbReference>
<feature type="region of interest" description="Disordered" evidence="3">
    <location>
        <begin position="160"/>
        <end position="179"/>
    </location>
</feature>
<proteinExistence type="predicted"/>
<evidence type="ECO:0008006" key="6">
    <source>
        <dbReference type="Google" id="ProtNLM"/>
    </source>
</evidence>
<reference evidence="4" key="1">
    <citation type="submission" date="2021-05" db="EMBL/GenBank/DDBJ databases">
        <title>Energy efficiency and biological interactions define the core microbiome of deep oligotrophic groundwater.</title>
        <authorList>
            <person name="Mehrshad M."/>
            <person name="Lopez-Fernandez M."/>
            <person name="Bell E."/>
            <person name="Bernier-Latmani R."/>
            <person name="Bertilsson S."/>
            <person name="Dopson M."/>
        </authorList>
    </citation>
    <scope>NUCLEOTIDE SEQUENCE</scope>
    <source>
        <strain evidence="4">Modern_marine.mb.64</strain>
    </source>
</reference>
<name>A0A948RVR7_UNCEI</name>
<organism evidence="4 5">
    <name type="scientific">Eiseniibacteriota bacterium</name>
    <dbReference type="NCBI Taxonomy" id="2212470"/>
    <lineage>
        <taxon>Bacteria</taxon>
        <taxon>Candidatus Eiseniibacteriota</taxon>
    </lineage>
</organism>
<dbReference type="SUPFAM" id="SSF52058">
    <property type="entry name" value="L domain-like"/>
    <property type="match status" value="1"/>
</dbReference>
<evidence type="ECO:0000256" key="1">
    <source>
        <dbReference type="ARBA" id="ARBA00022614"/>
    </source>
</evidence>
<evidence type="ECO:0000313" key="4">
    <source>
        <dbReference type="EMBL" id="MBU2691923.1"/>
    </source>
</evidence>
<dbReference type="EMBL" id="JAHJDP010000077">
    <property type="protein sequence ID" value="MBU2691923.1"/>
    <property type="molecule type" value="Genomic_DNA"/>
</dbReference>
<comment type="caution">
    <text evidence="4">The sequence shown here is derived from an EMBL/GenBank/DDBJ whole genome shotgun (WGS) entry which is preliminary data.</text>
</comment>
<evidence type="ECO:0000313" key="5">
    <source>
        <dbReference type="Proteomes" id="UP000777784"/>
    </source>
</evidence>
<dbReference type="Proteomes" id="UP000777784">
    <property type="component" value="Unassembled WGS sequence"/>
</dbReference>
<sequence length="919" mass="100542">MRNSWVMALRFSLAAGLFCALSCSDRERLSVEDDGQPDLTEVTITSEGGVLETEGFRLVVPPGAFLEPATLKVTDVTAQAPENPHRATPVFRVIGLPETIVLPCSLQIVMPGDPPPDGEYAILIEETDTWVDSGADFRRCGVTLAASAGETGLSALLPATPSEKSTPTPAHPFVDTAEGTLDVSGTSGIKRDVSAEGHFHFITYNSGLQGTVAQLGTLLESAYSKLRDDLQLSWAKRTRPIQVTIQPFSTADTEKWGLHSPSKWYGADYDEILLNETKVMASPGSQELAVTVGHELFHLMQHLYDPRYRILQGAPNEWYWMNEAMSTWFERKMAGTQYVTQSVVEADYRFLCSHSLQYSPTLTAAGSCTDCWLVQNHGYGASLFLGATFEGVTGGDRRIGDVLKLRLESRNPLNAVNEVVSQYTAGFEAIWRSFCYAWMDGAIYQDVPSFPHPDKIVEGRNATYAFSSPTDSGTTFSWYATDWTAHVYTVFFAEGAAFPQGSSLSVSLMDEEGGCQVLAYEYKRGQMWSRYGSITQSGHEMVVPRLDEWAADGKALVLMVNRSQGSQTNYVPTTITVTARRCEPDLPVVLNGIDIPESKVVRSSGGCVTEIDLRDMNLTDLNCLQGIEYYAGELKKLNLYGGSFSGPGNHLDLINLSWLRVCKRLQSLDLGYLGLDAVDLGPLSGCTDLRGLYLSGNSLVSLDLNPLSSCKQLRQLWATDNSIGGLDLGPLAECDSLEYLILRRNPLGQIDLTPLGSVPNLRNLEFNECGLDALDLTPLATCTRLIFLAAGTNNLDTIDLTPLASCPRLDIVAFNSNSLDHVSLAPLGNCLRLRSINFGDNDLVSIDLAPLQTCTNLTWLDLPDNDLNSINLTPIMAHNSMQDLNVLNNNLDVNSCGQVCAFRTAHPYCHVQTDCGCRK</sequence>
<evidence type="ECO:0000256" key="3">
    <source>
        <dbReference type="SAM" id="MobiDB-lite"/>
    </source>
</evidence>
<accession>A0A948RVR7</accession>
<keyword evidence="2" id="KW-0677">Repeat</keyword>
<dbReference type="AlphaFoldDB" id="A0A948RVR7"/>
<keyword evidence="1" id="KW-0433">Leucine-rich repeat</keyword>
<protein>
    <recommendedName>
        <fullName evidence="6">Leucine-rich repeat domain-containing protein</fullName>
    </recommendedName>
</protein>
<dbReference type="PANTHER" id="PTHR45712">
    <property type="entry name" value="AGAP008170-PA"/>
    <property type="match status" value="1"/>
</dbReference>
<dbReference type="InterPro" id="IPR050333">
    <property type="entry name" value="SLRP"/>
</dbReference>
<gene>
    <name evidence="4" type="ORF">KJ970_13465</name>
</gene>
<dbReference type="PANTHER" id="PTHR45712:SF22">
    <property type="entry name" value="INSULIN-LIKE GROWTH FACTOR-BINDING PROTEIN COMPLEX ACID LABILE SUBUNIT"/>
    <property type="match status" value="1"/>
</dbReference>
<dbReference type="Gene3D" id="3.80.10.10">
    <property type="entry name" value="Ribonuclease Inhibitor"/>
    <property type="match status" value="1"/>
</dbReference>